<organism evidence="2 3">
    <name type="scientific">Cladonia borealis</name>
    <dbReference type="NCBI Taxonomy" id="184061"/>
    <lineage>
        <taxon>Eukaryota</taxon>
        <taxon>Fungi</taxon>
        <taxon>Dikarya</taxon>
        <taxon>Ascomycota</taxon>
        <taxon>Pezizomycotina</taxon>
        <taxon>Lecanoromycetes</taxon>
        <taxon>OSLEUM clade</taxon>
        <taxon>Lecanoromycetidae</taxon>
        <taxon>Lecanorales</taxon>
        <taxon>Lecanorineae</taxon>
        <taxon>Cladoniaceae</taxon>
        <taxon>Cladonia</taxon>
    </lineage>
</organism>
<gene>
    <name evidence="2" type="ORF">JMJ35_004170</name>
</gene>
<proteinExistence type="predicted"/>
<keyword evidence="3" id="KW-1185">Reference proteome</keyword>
<name>A0AA39R3X9_9LECA</name>
<sequence length="346" mass="39195">MSDDECISGEDWLDLDDFPYNEAEDLATHTIPSPPYIESDLDYDESPNTSDWEYDHDDYWDQDKLSKKRRKNVGEDTNEIKDEPKNKRRRLDSKEDTPGFAMEGSNTAAPTVIWKSKRDQLIPLQGPIVRTGQGEKVALLKDWRERFRSQPNHGASWPESKPINRRGSQIATAVVIRNGSPEPYHSTTLPPTTLEKRPDLPSRSRVFPPIPEHQHPEVNGTTPQMSDLQPISEDSNSARLVRNSTTTGKKRNISELANHQEDEVPAPKKRPGPPKKTTYNPETSKQPLANRTNSSIPASRKRKADDSADQSITSPQKRTQTTKMMGEARASEGEGSYTRRTTRRSR</sequence>
<reference evidence="2" key="1">
    <citation type="submission" date="2023-03" db="EMBL/GenBank/DDBJ databases">
        <title>Complete genome of Cladonia borealis.</title>
        <authorList>
            <person name="Park H."/>
        </authorList>
    </citation>
    <scope>NUCLEOTIDE SEQUENCE</scope>
    <source>
        <strain evidence="2">ANT050790</strain>
    </source>
</reference>
<dbReference type="Proteomes" id="UP001166286">
    <property type="component" value="Unassembled WGS sequence"/>
</dbReference>
<feature type="compositionally biased region" description="Polar residues" evidence="1">
    <location>
        <begin position="277"/>
        <end position="297"/>
    </location>
</feature>
<feature type="compositionally biased region" description="Polar residues" evidence="1">
    <location>
        <begin position="219"/>
        <end position="247"/>
    </location>
</feature>
<comment type="caution">
    <text evidence="2">The sequence shown here is derived from an EMBL/GenBank/DDBJ whole genome shotgun (WGS) entry which is preliminary data.</text>
</comment>
<feature type="region of interest" description="Disordered" evidence="1">
    <location>
        <begin position="24"/>
        <end position="108"/>
    </location>
</feature>
<dbReference type="AlphaFoldDB" id="A0AA39R3X9"/>
<protein>
    <submittedName>
        <fullName evidence="2">Uncharacterized protein</fullName>
    </submittedName>
</protein>
<feature type="compositionally biased region" description="Basic and acidic residues" evidence="1">
    <location>
        <begin position="72"/>
        <end position="85"/>
    </location>
</feature>
<evidence type="ECO:0000313" key="3">
    <source>
        <dbReference type="Proteomes" id="UP001166286"/>
    </source>
</evidence>
<accession>A0AA39R3X9</accession>
<feature type="compositionally biased region" description="Polar residues" evidence="1">
    <location>
        <begin position="309"/>
        <end position="323"/>
    </location>
</feature>
<feature type="region of interest" description="Disordered" evidence="1">
    <location>
        <begin position="176"/>
        <end position="346"/>
    </location>
</feature>
<dbReference type="EMBL" id="JAFEKC020000008">
    <property type="protein sequence ID" value="KAK0513184.1"/>
    <property type="molecule type" value="Genomic_DNA"/>
</dbReference>
<evidence type="ECO:0000313" key="2">
    <source>
        <dbReference type="EMBL" id="KAK0513184.1"/>
    </source>
</evidence>
<evidence type="ECO:0000256" key="1">
    <source>
        <dbReference type="SAM" id="MobiDB-lite"/>
    </source>
</evidence>